<feature type="domain" description="Rhodopsin" evidence="7">
    <location>
        <begin position="58"/>
        <end position="297"/>
    </location>
</feature>
<dbReference type="Proteomes" id="UP000800035">
    <property type="component" value="Unassembled WGS sequence"/>
</dbReference>
<organism evidence="8 9">
    <name type="scientific">Byssothecium circinans</name>
    <dbReference type="NCBI Taxonomy" id="147558"/>
    <lineage>
        <taxon>Eukaryota</taxon>
        <taxon>Fungi</taxon>
        <taxon>Dikarya</taxon>
        <taxon>Ascomycota</taxon>
        <taxon>Pezizomycotina</taxon>
        <taxon>Dothideomycetes</taxon>
        <taxon>Pleosporomycetidae</taxon>
        <taxon>Pleosporales</taxon>
        <taxon>Massarineae</taxon>
        <taxon>Massarinaceae</taxon>
        <taxon>Byssothecium</taxon>
    </lineage>
</organism>
<keyword evidence="3 6" id="KW-1133">Transmembrane helix</keyword>
<feature type="transmembrane region" description="Helical" evidence="6">
    <location>
        <begin position="73"/>
        <end position="96"/>
    </location>
</feature>
<feature type="transmembrane region" description="Helical" evidence="6">
    <location>
        <begin position="116"/>
        <end position="134"/>
    </location>
</feature>
<evidence type="ECO:0000313" key="8">
    <source>
        <dbReference type="EMBL" id="KAF1950189.1"/>
    </source>
</evidence>
<dbReference type="PANTHER" id="PTHR33048:SF158">
    <property type="entry name" value="MEMBRANE PROTEIN PTH11-LIKE, PUTATIVE-RELATED"/>
    <property type="match status" value="1"/>
</dbReference>
<comment type="subcellular location">
    <subcellularLocation>
        <location evidence="1">Membrane</location>
        <topology evidence="1">Multi-pass membrane protein</topology>
    </subcellularLocation>
</comment>
<feature type="transmembrane region" description="Helical" evidence="6">
    <location>
        <begin position="232"/>
        <end position="254"/>
    </location>
</feature>
<dbReference type="Pfam" id="PF20684">
    <property type="entry name" value="Fung_rhodopsin"/>
    <property type="match status" value="1"/>
</dbReference>
<evidence type="ECO:0000313" key="9">
    <source>
        <dbReference type="Proteomes" id="UP000800035"/>
    </source>
</evidence>
<sequence>MAPAPQTMGGEMPDFRFVSLVPPPTGVSNFHDPETRAPMAIVVSSVMLALATCATLTRFYARHFILGPVSIDDWMGLVGMLFTAEYSIYAIVLFTLPGMGPHMWDIPGIVFFDSQFGLRLLFTEIMYCPSAYFVKLSIFLLYRRIFVAPGGRAKSFIMGGLYLSTILYLALTILSFAFCTKSASLVDGGDCHTKGSYVGWALAAVNLVTDLYLLAIPPFIVVRLHISSHRKWAVAAVFLFSGGATIASTISVYYRVYVSKHSTDFSWNIVPAAVATVCELNLGVICSCLPAINVLFHKQRMQRRSNYATFGGSSTHTKNGYLSRLSNKFRTFTSGTGQSHTSESQNDINSTERDIVKLIDISQYSVPAGRDRSPTA</sequence>
<dbReference type="GO" id="GO:0016020">
    <property type="term" value="C:membrane"/>
    <property type="evidence" value="ECO:0007669"/>
    <property type="project" value="UniProtKB-SubCell"/>
</dbReference>
<keyword evidence="4 6" id="KW-0472">Membrane</keyword>
<dbReference type="InterPro" id="IPR049326">
    <property type="entry name" value="Rhodopsin_dom_fungi"/>
</dbReference>
<dbReference type="EMBL" id="ML977028">
    <property type="protein sequence ID" value="KAF1950189.1"/>
    <property type="molecule type" value="Genomic_DNA"/>
</dbReference>
<keyword evidence="9" id="KW-1185">Reference proteome</keyword>
<gene>
    <name evidence="8" type="ORF">CC80DRAFT_598406</name>
</gene>
<keyword evidence="2 6" id="KW-0812">Transmembrane</keyword>
<feature type="transmembrane region" description="Helical" evidence="6">
    <location>
        <begin position="274"/>
        <end position="296"/>
    </location>
</feature>
<feature type="transmembrane region" description="Helical" evidence="6">
    <location>
        <begin position="39"/>
        <end position="61"/>
    </location>
</feature>
<reference evidence="8" key="1">
    <citation type="journal article" date="2020" name="Stud. Mycol.">
        <title>101 Dothideomycetes genomes: a test case for predicting lifestyles and emergence of pathogens.</title>
        <authorList>
            <person name="Haridas S."/>
            <person name="Albert R."/>
            <person name="Binder M."/>
            <person name="Bloem J."/>
            <person name="Labutti K."/>
            <person name="Salamov A."/>
            <person name="Andreopoulos B."/>
            <person name="Baker S."/>
            <person name="Barry K."/>
            <person name="Bills G."/>
            <person name="Bluhm B."/>
            <person name="Cannon C."/>
            <person name="Castanera R."/>
            <person name="Culley D."/>
            <person name="Daum C."/>
            <person name="Ezra D."/>
            <person name="Gonzalez J."/>
            <person name="Henrissat B."/>
            <person name="Kuo A."/>
            <person name="Liang C."/>
            <person name="Lipzen A."/>
            <person name="Lutzoni F."/>
            <person name="Magnuson J."/>
            <person name="Mondo S."/>
            <person name="Nolan M."/>
            <person name="Ohm R."/>
            <person name="Pangilinan J."/>
            <person name="Park H.-J."/>
            <person name="Ramirez L."/>
            <person name="Alfaro M."/>
            <person name="Sun H."/>
            <person name="Tritt A."/>
            <person name="Yoshinaga Y."/>
            <person name="Zwiers L.-H."/>
            <person name="Turgeon B."/>
            <person name="Goodwin S."/>
            <person name="Spatafora J."/>
            <person name="Crous P."/>
            <person name="Grigoriev I."/>
        </authorList>
    </citation>
    <scope>NUCLEOTIDE SEQUENCE</scope>
    <source>
        <strain evidence="8">CBS 675.92</strain>
    </source>
</reference>
<protein>
    <recommendedName>
        <fullName evidence="7">Rhodopsin domain-containing protein</fullName>
    </recommendedName>
</protein>
<evidence type="ECO:0000256" key="1">
    <source>
        <dbReference type="ARBA" id="ARBA00004141"/>
    </source>
</evidence>
<dbReference type="OrthoDB" id="444631at2759"/>
<proteinExistence type="inferred from homology"/>
<feature type="transmembrane region" description="Helical" evidence="6">
    <location>
        <begin position="155"/>
        <end position="178"/>
    </location>
</feature>
<dbReference type="AlphaFoldDB" id="A0A6A5TEK7"/>
<evidence type="ECO:0000259" key="7">
    <source>
        <dbReference type="Pfam" id="PF20684"/>
    </source>
</evidence>
<evidence type="ECO:0000256" key="6">
    <source>
        <dbReference type="SAM" id="Phobius"/>
    </source>
</evidence>
<evidence type="ECO:0000256" key="2">
    <source>
        <dbReference type="ARBA" id="ARBA00022692"/>
    </source>
</evidence>
<dbReference type="InterPro" id="IPR052337">
    <property type="entry name" value="SAT4-like"/>
</dbReference>
<evidence type="ECO:0000256" key="4">
    <source>
        <dbReference type="ARBA" id="ARBA00023136"/>
    </source>
</evidence>
<comment type="similarity">
    <text evidence="5">Belongs to the SAT4 family.</text>
</comment>
<feature type="transmembrane region" description="Helical" evidence="6">
    <location>
        <begin position="198"/>
        <end position="220"/>
    </location>
</feature>
<name>A0A6A5TEK7_9PLEO</name>
<evidence type="ECO:0000256" key="3">
    <source>
        <dbReference type="ARBA" id="ARBA00022989"/>
    </source>
</evidence>
<accession>A0A6A5TEK7</accession>
<evidence type="ECO:0000256" key="5">
    <source>
        <dbReference type="ARBA" id="ARBA00038359"/>
    </source>
</evidence>
<dbReference type="PANTHER" id="PTHR33048">
    <property type="entry name" value="PTH11-LIKE INTEGRAL MEMBRANE PROTEIN (AFU_ORTHOLOGUE AFUA_5G11245)"/>
    <property type="match status" value="1"/>
</dbReference>